<sequence>MGFDHTPKESLEQRLQAAWNHDALTTLKLICNLRGVRGTGKSDKERFYTAALWLHVYHPKTLACNLESLSEFGIQKSQWIQRKRGVCRRRGRAHISLDTSRFSSRGTCCGICRGGRGGLSRAGRGIGRGGHGVGCACSRGGPRKTGPAAIRALRASTRELRIANTEKRNQAEKAKASLNRKIEKISTGKKAFNVSLIYLHNT</sequence>
<dbReference type="Pfam" id="PF11443">
    <property type="entry name" value="DUF2828"/>
    <property type="match status" value="1"/>
</dbReference>
<dbReference type="OrthoDB" id="1934832at2759"/>
<feature type="domain" description="DUF2828" evidence="1">
    <location>
        <begin position="5"/>
        <end position="81"/>
    </location>
</feature>
<evidence type="ECO:0000259" key="1">
    <source>
        <dbReference type="Pfam" id="PF11443"/>
    </source>
</evidence>
<dbReference type="PANTHER" id="PTHR31373:SF17">
    <property type="entry name" value="OS06G0652100 PROTEIN"/>
    <property type="match status" value="1"/>
</dbReference>
<keyword evidence="3" id="KW-1185">Reference proteome</keyword>
<proteinExistence type="predicted"/>
<dbReference type="InterPro" id="IPR011205">
    <property type="entry name" value="UCP015417_vWA"/>
</dbReference>
<gene>
    <name evidence="2" type="ORF">ANE_LOCUS24920</name>
</gene>
<comment type="caution">
    <text evidence="2">The sequence shown here is derived from an EMBL/GenBank/DDBJ whole genome shotgun (WGS) entry which is preliminary data.</text>
</comment>
<dbReference type="EMBL" id="CABITT030000008">
    <property type="protein sequence ID" value="VVB14476.1"/>
    <property type="molecule type" value="Genomic_DNA"/>
</dbReference>
<evidence type="ECO:0000313" key="3">
    <source>
        <dbReference type="Proteomes" id="UP000489600"/>
    </source>
</evidence>
<dbReference type="Proteomes" id="UP000489600">
    <property type="component" value="Unassembled WGS sequence"/>
</dbReference>
<name>A0A565CLT1_9BRAS</name>
<dbReference type="AlphaFoldDB" id="A0A565CLT1"/>
<evidence type="ECO:0000313" key="2">
    <source>
        <dbReference type="EMBL" id="VVB14476.1"/>
    </source>
</evidence>
<protein>
    <recommendedName>
        <fullName evidence="1">DUF2828 domain-containing protein</fullName>
    </recommendedName>
</protein>
<dbReference type="PANTHER" id="PTHR31373">
    <property type="entry name" value="OS06G0652100 PROTEIN"/>
    <property type="match status" value="1"/>
</dbReference>
<reference evidence="2" key="1">
    <citation type="submission" date="2019-07" db="EMBL/GenBank/DDBJ databases">
        <authorList>
            <person name="Dittberner H."/>
        </authorList>
    </citation>
    <scope>NUCLEOTIDE SEQUENCE [LARGE SCALE GENOMIC DNA]</scope>
</reference>
<dbReference type="InterPro" id="IPR058580">
    <property type="entry name" value="DUF2828"/>
</dbReference>
<accession>A0A565CLT1</accession>
<organism evidence="2 3">
    <name type="scientific">Arabis nemorensis</name>
    <dbReference type="NCBI Taxonomy" id="586526"/>
    <lineage>
        <taxon>Eukaryota</taxon>
        <taxon>Viridiplantae</taxon>
        <taxon>Streptophyta</taxon>
        <taxon>Embryophyta</taxon>
        <taxon>Tracheophyta</taxon>
        <taxon>Spermatophyta</taxon>
        <taxon>Magnoliopsida</taxon>
        <taxon>eudicotyledons</taxon>
        <taxon>Gunneridae</taxon>
        <taxon>Pentapetalae</taxon>
        <taxon>rosids</taxon>
        <taxon>malvids</taxon>
        <taxon>Brassicales</taxon>
        <taxon>Brassicaceae</taxon>
        <taxon>Arabideae</taxon>
        <taxon>Arabis</taxon>
    </lineage>
</organism>